<comment type="caution">
    <text evidence="1">The sequence shown here is derived from an EMBL/GenBank/DDBJ whole genome shotgun (WGS) entry which is preliminary data.</text>
</comment>
<dbReference type="Proteomes" id="UP000003157">
    <property type="component" value="Unassembled WGS sequence"/>
</dbReference>
<evidence type="ECO:0000313" key="2">
    <source>
        <dbReference type="Proteomes" id="UP000003157"/>
    </source>
</evidence>
<proteinExistence type="predicted"/>
<name>E7GE14_9FIRM</name>
<dbReference type="HOGENOM" id="CLU_2080790_0_0_9"/>
<keyword evidence="2" id="KW-1185">Reference proteome</keyword>
<organism evidence="1 2">
    <name type="scientific">Coprobacillus cateniformis</name>
    <dbReference type="NCBI Taxonomy" id="100884"/>
    <lineage>
        <taxon>Bacteria</taxon>
        <taxon>Bacillati</taxon>
        <taxon>Bacillota</taxon>
        <taxon>Erysipelotrichia</taxon>
        <taxon>Erysipelotrichales</taxon>
        <taxon>Coprobacillaceae</taxon>
        <taxon>Coprobacillus</taxon>
    </lineage>
</organism>
<protein>
    <submittedName>
        <fullName evidence="1">Uncharacterized protein</fullName>
    </submittedName>
</protein>
<dbReference type="OrthoDB" id="1644925at2"/>
<dbReference type="AlphaFoldDB" id="E7GE14"/>
<sequence length="117" mass="13691">MVIVLIATRYQTILNWIQNIAYQEISSIGIMKQNGPKIYLYVDSQLSFQTIIRLFKQTIQKQGGAAYVYEFYGIYNGMIDYNAYMSETGKQTMKYYQSIKKDITDLEILNYQQAHSL</sequence>
<dbReference type="STRING" id="100884.GCA_000269565_02539"/>
<dbReference type="GeneID" id="78230352"/>
<dbReference type="RefSeq" id="WP_008790094.1">
    <property type="nucleotide sequence ID" value="NZ_AKCB01000001.1"/>
</dbReference>
<gene>
    <name evidence="1" type="ORF">HMPREF9488_03007</name>
</gene>
<accession>E7GE14</accession>
<dbReference type="EMBL" id="ADKX01000043">
    <property type="protein sequence ID" value="EFW03817.1"/>
    <property type="molecule type" value="Genomic_DNA"/>
</dbReference>
<evidence type="ECO:0000313" key="1">
    <source>
        <dbReference type="EMBL" id="EFW03817.1"/>
    </source>
</evidence>
<reference evidence="1 2" key="1">
    <citation type="submission" date="2010-12" db="EMBL/GenBank/DDBJ databases">
        <title>The Genome Sequence of Coprobacillus sp. strain 29_1.</title>
        <authorList>
            <consortium name="The Broad Institute Genome Sequencing Platform"/>
            <person name="Earl A."/>
            <person name="Ward D."/>
            <person name="Feldgarden M."/>
            <person name="Gevers D."/>
            <person name="Daigneault M."/>
            <person name="Sibley C.D."/>
            <person name="White A."/>
            <person name="Strauss J."/>
            <person name="Allen-Vercoe E."/>
            <person name="Young S.K."/>
            <person name="Zeng Q."/>
            <person name="Gargeya S."/>
            <person name="Fitzgerald M."/>
            <person name="Haas B."/>
            <person name="Abouelleil A."/>
            <person name="Alvarado L."/>
            <person name="Arachchi H.M."/>
            <person name="Berlin A."/>
            <person name="Brown A."/>
            <person name="Chapman S.B."/>
            <person name="Chen Z."/>
            <person name="Dunbar C."/>
            <person name="Freedman E."/>
            <person name="Gearin G."/>
            <person name="Gellesch M."/>
            <person name="Goldberg J."/>
            <person name="Griggs A."/>
            <person name="Gujja S."/>
            <person name="Heilman E."/>
            <person name="Heiman D."/>
            <person name="Howarth C."/>
            <person name="Larson L."/>
            <person name="Lui A."/>
            <person name="MacDonald P.J.P."/>
            <person name="Mehta T."/>
            <person name="Montmayeur A."/>
            <person name="Murphy C."/>
            <person name="Neiman D."/>
            <person name="Pearson M."/>
            <person name="Priest M."/>
            <person name="Roberts A."/>
            <person name="Saif S."/>
            <person name="Shea T."/>
            <person name="Shenoy N."/>
            <person name="Sisk P."/>
            <person name="Stolte C."/>
            <person name="Sykes S."/>
            <person name="White J."/>
            <person name="Yandava C."/>
            <person name="Nusbaum C."/>
            <person name="Birren B."/>
        </authorList>
    </citation>
    <scope>NUCLEOTIDE SEQUENCE [LARGE SCALE GENOMIC DNA]</scope>
    <source>
        <strain evidence="1 2">29_1</strain>
    </source>
</reference>
<dbReference type="eggNOG" id="ENOG5032UYS">
    <property type="taxonomic scope" value="Bacteria"/>
</dbReference>